<dbReference type="Gene3D" id="1.10.287.1490">
    <property type="match status" value="1"/>
</dbReference>
<dbReference type="PANTHER" id="PTHR47357:SF1">
    <property type="entry name" value="SPINDLE POLE BODY COMPONENT 110"/>
    <property type="match status" value="1"/>
</dbReference>
<dbReference type="STRING" id="5353.A0A1Q3DVZ0"/>
<evidence type="ECO:0000256" key="2">
    <source>
        <dbReference type="SAM" id="MobiDB-lite"/>
    </source>
</evidence>
<name>A0A1Q3DVZ0_LENED</name>
<reference evidence="3 4" key="1">
    <citation type="submission" date="2016-08" db="EMBL/GenBank/DDBJ databases">
        <authorList>
            <consortium name="Lentinula edodes genome sequencing consortium"/>
            <person name="Sakamoto Y."/>
            <person name="Nakade K."/>
            <person name="Sato S."/>
            <person name="Yoshida Y."/>
            <person name="Miyazaki K."/>
            <person name="Natsume S."/>
            <person name="Konno N."/>
        </authorList>
    </citation>
    <scope>NUCLEOTIDE SEQUENCE [LARGE SCALE GENOMIC DNA]</scope>
    <source>
        <strain evidence="3 4">NBRC 111202</strain>
    </source>
</reference>
<dbReference type="EMBL" id="BDGU01000007">
    <property type="protein sequence ID" value="GAV99085.1"/>
    <property type="molecule type" value="Genomic_DNA"/>
</dbReference>
<keyword evidence="4" id="KW-1185">Reference proteome</keyword>
<dbReference type="PANTHER" id="PTHR47357">
    <property type="entry name" value="COP1-INTERACTIVE PROTEIN 1"/>
    <property type="match status" value="1"/>
</dbReference>
<feature type="compositionally biased region" description="Polar residues" evidence="2">
    <location>
        <begin position="212"/>
        <end position="228"/>
    </location>
</feature>
<feature type="coiled-coil region" evidence="1">
    <location>
        <begin position="433"/>
        <end position="530"/>
    </location>
</feature>
<feature type="region of interest" description="Disordered" evidence="2">
    <location>
        <begin position="208"/>
        <end position="243"/>
    </location>
</feature>
<dbReference type="GO" id="GO:0005856">
    <property type="term" value="C:cytoskeleton"/>
    <property type="evidence" value="ECO:0007669"/>
    <property type="project" value="TreeGrafter"/>
</dbReference>
<feature type="region of interest" description="Disordered" evidence="2">
    <location>
        <begin position="123"/>
        <end position="155"/>
    </location>
</feature>
<sequence length="871" mass="96737">MVSRKSTKTAKLTYAERIVCAMHALQKSQRRGGFHSASIKAQVRKDAEERNDKLGPQWPTWVMKALNRLNENGLLSRSVDNPAHFEMSPASKKILKESERTLPVVGPLGEEFLAKHLFRATAGKKRPAESGIDSTPTKKPRATRTFKESAPRSPWLKKRKAELVEEIERLQRERLQRERLQSLQVPSRSPSPLTDLDDDEDVRIFDTDEHNVPSQSHSSTPELPTRPSTPVEPDQMSFPSTPVRLHSSLTRSRPLLQVTRTHSGSYIANGRPTPDPPEPADRDIHHGLSLIMGNALSNNECHSPVINRPNGLVTPGPTPARTVSSHGSIHSQTMANELARISEENKQLRAVEATQASDIGNLNSQIQSLRQMNIDNKERVTTLLAETSTLQAALAQSTQRCSSLDAQLSAGTAEIASLQVSLDTKNQRITDFVQKLQDTNTTLEARTQDLNSAQLVAAKLENDLAAMISQLDNREVELTSQLVAVKRLMEDTSSTLQQKITELSNLHEDLRKAQKSITAYQEELEAHTAAHVAEIGECSATVDSLRASLSSADTTAVDLRSKIDLLTETCTQLQSKLEQAASDRSRLGEELAVERLHSATIRGELDRALLRIHEAEQEMGEMESLRSEDAATIMKLRNTIERIHVAQMEQWAGITQEVTQASPAPRRPSQEIIGRCHPDKHYIPGSTITSKLTPVVVNGLRLVVTLSNDEIYILETLFDMEVAQELAKMGNIIRNLQHPCNILSDILSFKFAALSARGVLLKAQAASTVLFLLLLLLHCRRRSGTRASDISSNVEIRVTGVETDGDIKSHIWPPRIVFSITVPHALPILSQLRDYMKNRFPPIPLTTFLPERLRDPDRNVPICGCCTHLPI</sequence>
<evidence type="ECO:0000313" key="3">
    <source>
        <dbReference type="EMBL" id="GAV99085.1"/>
    </source>
</evidence>
<dbReference type="GO" id="GO:0005200">
    <property type="term" value="F:structural constituent of cytoskeleton"/>
    <property type="evidence" value="ECO:0007669"/>
    <property type="project" value="TreeGrafter"/>
</dbReference>
<proteinExistence type="predicted"/>
<gene>
    <name evidence="3" type="ORF">LENED_000518</name>
</gene>
<organism evidence="3 4">
    <name type="scientific">Lentinula edodes</name>
    <name type="common">Shiitake mushroom</name>
    <name type="synonym">Lentinus edodes</name>
    <dbReference type="NCBI Taxonomy" id="5353"/>
    <lineage>
        <taxon>Eukaryota</taxon>
        <taxon>Fungi</taxon>
        <taxon>Dikarya</taxon>
        <taxon>Basidiomycota</taxon>
        <taxon>Agaricomycotina</taxon>
        <taxon>Agaricomycetes</taxon>
        <taxon>Agaricomycetidae</taxon>
        <taxon>Agaricales</taxon>
        <taxon>Marasmiineae</taxon>
        <taxon>Omphalotaceae</taxon>
        <taxon>Lentinula</taxon>
    </lineage>
</organism>
<dbReference type="AlphaFoldDB" id="A0A1Q3DVZ0"/>
<protein>
    <submittedName>
        <fullName evidence="3">Uncharacterized protein</fullName>
    </submittedName>
</protein>
<reference evidence="3 4" key="2">
    <citation type="submission" date="2017-02" db="EMBL/GenBank/DDBJ databases">
        <title>A genome survey and senescence transcriptome analysis in Lentinula edodes.</title>
        <authorList>
            <person name="Sakamoto Y."/>
            <person name="Nakade K."/>
            <person name="Sato S."/>
            <person name="Yoshida Y."/>
            <person name="Miyazaki K."/>
            <person name="Natsume S."/>
            <person name="Konno N."/>
        </authorList>
    </citation>
    <scope>NUCLEOTIDE SEQUENCE [LARGE SCALE GENOMIC DNA]</scope>
    <source>
        <strain evidence="3 4">NBRC 111202</strain>
    </source>
</reference>
<evidence type="ECO:0000256" key="1">
    <source>
        <dbReference type="SAM" id="Coils"/>
    </source>
</evidence>
<dbReference type="Proteomes" id="UP000188533">
    <property type="component" value="Unassembled WGS sequence"/>
</dbReference>
<comment type="caution">
    <text evidence="3">The sequence shown here is derived from an EMBL/GenBank/DDBJ whole genome shotgun (WGS) entry which is preliminary data.</text>
</comment>
<feature type="coiled-coil region" evidence="1">
    <location>
        <begin position="556"/>
        <end position="625"/>
    </location>
</feature>
<evidence type="ECO:0000313" key="4">
    <source>
        <dbReference type="Proteomes" id="UP000188533"/>
    </source>
</evidence>
<keyword evidence="1" id="KW-0175">Coiled coil</keyword>
<accession>A0A1Q3DVZ0</accession>